<feature type="region of interest" description="Disordered" evidence="1">
    <location>
        <begin position="48"/>
        <end position="85"/>
    </location>
</feature>
<dbReference type="PANTHER" id="PTHR15593">
    <property type="entry name" value="PHOSPHATIDYLINOSITOL 3-KINASE REGULATORY SUBUNIT"/>
    <property type="match status" value="1"/>
</dbReference>
<dbReference type="Pfam" id="PF12130">
    <property type="entry name" value="bMERB_dom"/>
    <property type="match status" value="1"/>
</dbReference>
<evidence type="ECO:0000313" key="4">
    <source>
        <dbReference type="Proteomes" id="UP000694580"/>
    </source>
</evidence>
<protein>
    <recommendedName>
        <fullName evidence="2">BMERB domain-containing protein</fullName>
    </recommendedName>
</protein>
<accession>A0AAY4A6F6</accession>
<reference evidence="3" key="2">
    <citation type="submission" date="2025-08" db="UniProtKB">
        <authorList>
            <consortium name="Ensembl"/>
        </authorList>
    </citation>
    <scope>IDENTIFICATION</scope>
</reference>
<dbReference type="PROSITE" id="PS51848">
    <property type="entry name" value="BMERB"/>
    <property type="match status" value="1"/>
</dbReference>
<feature type="domain" description="BMERB" evidence="2">
    <location>
        <begin position="908"/>
        <end position="1002"/>
    </location>
</feature>
<dbReference type="GO" id="GO:0046935">
    <property type="term" value="F:1-phosphatidylinositol-3-kinase regulator activity"/>
    <property type="evidence" value="ECO:0007669"/>
    <property type="project" value="InterPro"/>
</dbReference>
<dbReference type="PANTHER" id="PTHR15593:SF1">
    <property type="entry name" value="PHOSPHOINOSITIDE 3-KINASE REGULATORY SUBUNIT 6"/>
    <property type="match status" value="1"/>
</dbReference>
<feature type="compositionally biased region" description="Basic residues" evidence="1">
    <location>
        <begin position="1007"/>
        <end position="1017"/>
    </location>
</feature>
<evidence type="ECO:0000313" key="3">
    <source>
        <dbReference type="Ensembl" id="ENSDCDP00010004394.1"/>
    </source>
</evidence>
<dbReference type="AlphaFoldDB" id="A0AAY4A6F6"/>
<keyword evidence="4" id="KW-1185">Reference proteome</keyword>
<dbReference type="GO" id="GO:0007186">
    <property type="term" value="P:G protein-coupled receptor signaling pathway"/>
    <property type="evidence" value="ECO:0007669"/>
    <property type="project" value="TreeGrafter"/>
</dbReference>
<dbReference type="SMART" id="SM01203">
    <property type="entry name" value="DUF3585"/>
    <property type="match status" value="1"/>
</dbReference>
<sequence length="1055" mass="119191">MEIQRFFRHTLGVGISRRTGRGHWASGAGGPGAPGRRGMRKQWTRCNAAGSRLGIPGKDRGRGVLEDGGPQDGPGSWNGREQVPGGRTEFGASVDALCNGTRSMASWNHGRNQSAEATIAESDIYRSLQAILRELSSQQATMAMNKGMLRWTLHKKVQKSPLYSLTLVKIAIKELERAERVDCKLHIIPLLHTLIYALIQTSYIPDDIYKRVYDFCKRLLTLPQPYCKIGLIYSQQMKTERSSPGVTYQRMLVAEQSLRNDHYPLQEKLFVFADPVMLPGSLGDVLKADIESSSRAWSPRNLMSAVVQHSVQASLGEQKCDGAALTAALEHLGQEVEHYFQEVVTAVEQNADSGHPKPSMLAERLQQIYAEILTVAEQDPLSRGSLCDIPLPNPEMSFHLWREEDELWRELAQFMRSSSFPEPFNLTEDFELNGLQTTLNLEMPRHSIISTDSGIERDLPGGELPTSDGSSEVEHPSLARSLAGSLTHLTRRGGIKMKPSIGDSMVLMQDALQDTGVWGNSGNGTLQRRAGICATPFPRQQRNFTAHIILMGDNRVLGRMARAYYWFRKRESRRRFLTARMNLQIYYIPISDETIQTFKENNSSLASHLCSVASYLGLVDPWYECNINSLAHMIPKLANAHCNTGKQCEPNPFLADVITYYVRMSLQPVYFTVYYVKIFCSQNKDPVGEVFLSHLEVEFPEFKGTLSPQKGLSALPLSEMSIRQKRNTTETCGPMVSVKYLKVSLSNREVDKDLSLRTKGIQICAIPANEAEDLNCLCVNFCDPKSKGNVDPKIRTCNIRINALERTRFTVCLDHDSRRIFKDVWSLMHQVAQLGHTPPLLTFLPMCGGRGSARLHGFLEGEMEKTQRSLQPYGSVDPTGWTADTDKQEDDVVSMADSTITINDIEGELFKIERIRDVLVRRESELRYMMDDIQLCREITRLKKELQKLVSIPDNDKSNEDKQKEEELLQQIHKLVETRDFLVDDVEFERLREREEDKEMADFLKSKFPKSPKKRNPFPKQRPNPRAQHSSSSPFVTKTGLTLLKECCGFTCSIM</sequence>
<dbReference type="InterPro" id="IPR022735">
    <property type="entry name" value="bMERB_dom"/>
</dbReference>
<dbReference type="Ensembl" id="ENSDCDT00010004549.1">
    <property type="protein sequence ID" value="ENSDCDP00010004394.1"/>
    <property type="gene ID" value="ENSDCDG00010001956.1"/>
</dbReference>
<dbReference type="Proteomes" id="UP000694580">
    <property type="component" value="Chromosome 3"/>
</dbReference>
<dbReference type="Pfam" id="PF10486">
    <property type="entry name" value="PI3K_1B_p101"/>
    <property type="match status" value="2"/>
</dbReference>
<evidence type="ECO:0000259" key="2">
    <source>
        <dbReference type="PROSITE" id="PS51848"/>
    </source>
</evidence>
<proteinExistence type="predicted"/>
<feature type="region of interest" description="Disordered" evidence="1">
    <location>
        <begin position="452"/>
        <end position="474"/>
    </location>
</feature>
<gene>
    <name evidence="3" type="primary">PIK3R6</name>
</gene>
<dbReference type="GO" id="GO:0005944">
    <property type="term" value="C:phosphatidylinositol 3-kinase complex, class IB"/>
    <property type="evidence" value="ECO:0007669"/>
    <property type="project" value="InterPro"/>
</dbReference>
<feature type="region of interest" description="Disordered" evidence="1">
    <location>
        <begin position="1005"/>
        <end position="1034"/>
    </location>
</feature>
<dbReference type="InterPro" id="IPR019522">
    <property type="entry name" value="PIK3R5/6"/>
</dbReference>
<reference evidence="3 4" key="1">
    <citation type="submission" date="2020-06" db="EMBL/GenBank/DDBJ databases">
        <authorList>
            <consortium name="Wellcome Sanger Institute Data Sharing"/>
        </authorList>
    </citation>
    <scope>NUCLEOTIDE SEQUENCE [LARGE SCALE GENOMIC DNA]</scope>
</reference>
<name>A0AAY4A6F6_9TELE</name>
<reference evidence="3" key="3">
    <citation type="submission" date="2025-09" db="UniProtKB">
        <authorList>
            <consortium name="Ensembl"/>
        </authorList>
    </citation>
    <scope>IDENTIFICATION</scope>
</reference>
<dbReference type="GeneTree" id="ENSGT00530000063753"/>
<evidence type="ECO:0000256" key="1">
    <source>
        <dbReference type="SAM" id="MobiDB-lite"/>
    </source>
</evidence>
<organism evidence="3 4">
    <name type="scientific">Denticeps clupeoides</name>
    <name type="common">denticle herring</name>
    <dbReference type="NCBI Taxonomy" id="299321"/>
    <lineage>
        <taxon>Eukaryota</taxon>
        <taxon>Metazoa</taxon>
        <taxon>Chordata</taxon>
        <taxon>Craniata</taxon>
        <taxon>Vertebrata</taxon>
        <taxon>Euteleostomi</taxon>
        <taxon>Actinopterygii</taxon>
        <taxon>Neopterygii</taxon>
        <taxon>Teleostei</taxon>
        <taxon>Clupei</taxon>
        <taxon>Clupeiformes</taxon>
        <taxon>Denticipitoidei</taxon>
        <taxon>Denticipitidae</taxon>
        <taxon>Denticeps</taxon>
    </lineage>
</organism>